<proteinExistence type="predicted"/>
<reference evidence="2" key="1">
    <citation type="submission" date="2017-02" db="EMBL/GenBank/DDBJ databases">
        <title>Comparative genomics and description of representatives of a novel lineage of planctomycetes thriving in anoxic sediments.</title>
        <authorList>
            <person name="Spring S."/>
            <person name="Bunk B."/>
            <person name="Sproer C."/>
        </authorList>
    </citation>
    <scope>NUCLEOTIDE SEQUENCE [LARGE SCALE GENOMIC DNA]</scope>
    <source>
        <strain evidence="2">ST-NAGAB-D1</strain>
    </source>
</reference>
<evidence type="ECO:0000313" key="2">
    <source>
        <dbReference type="Proteomes" id="UP000189674"/>
    </source>
</evidence>
<dbReference type="KEGG" id="alus:STSP2_00313"/>
<dbReference type="Gene3D" id="3.40.50.1000">
    <property type="entry name" value="HAD superfamily/HAD-like"/>
    <property type="match status" value="1"/>
</dbReference>
<dbReference type="GO" id="GO:0005829">
    <property type="term" value="C:cytosol"/>
    <property type="evidence" value="ECO:0007669"/>
    <property type="project" value="TreeGrafter"/>
</dbReference>
<dbReference type="PANTHER" id="PTHR10000:SF8">
    <property type="entry name" value="HAD SUPERFAMILY HYDROLASE-LIKE, TYPE 3"/>
    <property type="match status" value="1"/>
</dbReference>
<evidence type="ECO:0000313" key="1">
    <source>
        <dbReference type="EMBL" id="AQT67170.1"/>
    </source>
</evidence>
<name>A0A1U9NHT9_9BACT</name>
<dbReference type="GO" id="GO:0033883">
    <property type="term" value="F:pyridoxal phosphatase activity"/>
    <property type="evidence" value="ECO:0007669"/>
    <property type="project" value="UniProtKB-EC"/>
</dbReference>
<dbReference type="Proteomes" id="UP000189674">
    <property type="component" value="Chromosome"/>
</dbReference>
<dbReference type="Pfam" id="PF08282">
    <property type="entry name" value="Hydrolase_3"/>
    <property type="match status" value="1"/>
</dbReference>
<dbReference type="AlphaFoldDB" id="A0A1U9NHT9"/>
<accession>A0A1U9NHT9</accession>
<protein>
    <submittedName>
        <fullName evidence="1">Pyridoxal phosphate phosphatase YigL</fullName>
        <ecNumber evidence="1">3.1.3.74</ecNumber>
    </submittedName>
</protein>
<dbReference type="SUPFAM" id="SSF56784">
    <property type="entry name" value="HAD-like"/>
    <property type="match status" value="1"/>
</dbReference>
<gene>
    <name evidence="1" type="primary">yigL</name>
    <name evidence="1" type="ORF">STSP2_00313</name>
</gene>
<organism evidence="1 2">
    <name type="scientific">Anaerohalosphaera lusitana</name>
    <dbReference type="NCBI Taxonomy" id="1936003"/>
    <lineage>
        <taxon>Bacteria</taxon>
        <taxon>Pseudomonadati</taxon>
        <taxon>Planctomycetota</taxon>
        <taxon>Phycisphaerae</taxon>
        <taxon>Sedimentisphaerales</taxon>
        <taxon>Anaerohalosphaeraceae</taxon>
        <taxon>Anaerohalosphaera</taxon>
    </lineage>
</organism>
<dbReference type="STRING" id="1936003.STSP2_00313"/>
<dbReference type="EC" id="3.1.3.74" evidence="1"/>
<dbReference type="Gene3D" id="3.30.1240.10">
    <property type="match status" value="1"/>
</dbReference>
<dbReference type="GO" id="GO:0000287">
    <property type="term" value="F:magnesium ion binding"/>
    <property type="evidence" value="ECO:0007669"/>
    <property type="project" value="TreeGrafter"/>
</dbReference>
<sequence>MTADKQKSAPVYISDLDGTLLRDDASLSNYARDTLRKLLRAGVNFTVASARAASSIRYIMKDLPLSLPVIEINGAFITEFATGRHLVINQMPTDLVQDIYRLILRYNCRPFLTTTTGDADHLYYDTIANDGMLWYYENRHKARDHRLQQTDRLQSCFTEHVVGLTVINTGPQLRNLAQHLLDEYKNRLEMHFFENPYSPPWHWLTIHDKTACKSRAIPELLEYANLDPAQLTVFGDNLNDANMFRTAPRAVAVENATDQIKSLATQVIGPNSDDAVIKFINQETNLNF</sequence>
<keyword evidence="2" id="KW-1185">Reference proteome</keyword>
<dbReference type="RefSeq" id="WP_146659193.1">
    <property type="nucleotide sequence ID" value="NZ_CP019791.1"/>
</dbReference>
<keyword evidence="1" id="KW-0378">Hydrolase</keyword>
<dbReference type="OrthoDB" id="9810101at2"/>
<dbReference type="InterPro" id="IPR023214">
    <property type="entry name" value="HAD_sf"/>
</dbReference>
<dbReference type="EMBL" id="CP019791">
    <property type="protein sequence ID" value="AQT67170.1"/>
    <property type="molecule type" value="Genomic_DNA"/>
</dbReference>
<dbReference type="InterPro" id="IPR036412">
    <property type="entry name" value="HAD-like_sf"/>
</dbReference>
<dbReference type="PANTHER" id="PTHR10000">
    <property type="entry name" value="PHOSPHOSERINE PHOSPHATASE"/>
    <property type="match status" value="1"/>
</dbReference>